<dbReference type="Proteomes" id="UP000198569">
    <property type="component" value="Unassembled WGS sequence"/>
</dbReference>
<dbReference type="RefSeq" id="WP_262488632.1">
    <property type="nucleotide sequence ID" value="NZ_FNMV01000026.1"/>
</dbReference>
<gene>
    <name evidence="1" type="ORF">SAMN05444338_1265</name>
</gene>
<evidence type="ECO:0000313" key="2">
    <source>
        <dbReference type="Proteomes" id="UP000198569"/>
    </source>
</evidence>
<protein>
    <submittedName>
        <fullName evidence="1">Uncharacterized protein</fullName>
    </submittedName>
</protein>
<sequence length="42" mass="4839">MEDLKTIESLILALEESGHLELKISKERLIILINKYLTGQEI</sequence>
<dbReference type="STRING" id="229203.SAMN05444338_1265"/>
<dbReference type="EMBL" id="FNMV01000026">
    <property type="protein sequence ID" value="SDY05383.1"/>
    <property type="molecule type" value="Genomic_DNA"/>
</dbReference>
<accession>A0A1H3GPY8</accession>
<reference evidence="2" key="1">
    <citation type="submission" date="2016-10" db="EMBL/GenBank/DDBJ databases">
        <authorList>
            <person name="Varghese N."/>
            <person name="Submissions S."/>
        </authorList>
    </citation>
    <scope>NUCLEOTIDE SEQUENCE [LARGE SCALE GENOMIC DNA]</scope>
    <source>
        <strain evidence="2">DSM 15718</strain>
    </source>
</reference>
<name>A0A1H3GPY8_9FLAO</name>
<dbReference type="AlphaFoldDB" id="A0A1H3GPY8"/>
<evidence type="ECO:0000313" key="1">
    <source>
        <dbReference type="EMBL" id="SDY05383.1"/>
    </source>
</evidence>
<keyword evidence="2" id="KW-1185">Reference proteome</keyword>
<organism evidence="1 2">
    <name type="scientific">Flavobacterium degerlachei</name>
    <dbReference type="NCBI Taxonomy" id="229203"/>
    <lineage>
        <taxon>Bacteria</taxon>
        <taxon>Pseudomonadati</taxon>
        <taxon>Bacteroidota</taxon>
        <taxon>Flavobacteriia</taxon>
        <taxon>Flavobacteriales</taxon>
        <taxon>Flavobacteriaceae</taxon>
        <taxon>Flavobacterium</taxon>
    </lineage>
</organism>
<proteinExistence type="predicted"/>